<reference evidence="4" key="1">
    <citation type="journal article" date="2021" name="Proc. Natl. Acad. Sci. U.S.A.">
        <title>Global biogeography of chemosynthetic symbionts reveals both localized and globally distributed symbiont groups. .</title>
        <authorList>
            <person name="Osvatic J.T."/>
            <person name="Wilkins L.G.E."/>
            <person name="Leibrecht L."/>
            <person name="Leray M."/>
            <person name="Zauner S."/>
            <person name="Polzin J."/>
            <person name="Camacho Y."/>
            <person name="Gros O."/>
            <person name="van Gils J.A."/>
            <person name="Eisen J.A."/>
            <person name="Petersen J.M."/>
            <person name="Yuen B."/>
        </authorList>
    </citation>
    <scope>NUCLEOTIDE SEQUENCE</scope>
    <source>
        <strain evidence="4">MAGL173</strain>
    </source>
</reference>
<dbReference type="InterPro" id="IPR006059">
    <property type="entry name" value="SBP"/>
</dbReference>
<evidence type="ECO:0000256" key="2">
    <source>
        <dbReference type="ARBA" id="ARBA00022448"/>
    </source>
</evidence>
<accession>A0A9E4MZJ3</accession>
<dbReference type="PANTHER" id="PTHR30061">
    <property type="entry name" value="MALTOSE-BINDING PERIPLASMIC PROTEIN"/>
    <property type="match status" value="1"/>
</dbReference>
<dbReference type="GO" id="GO:1901982">
    <property type="term" value="F:maltose binding"/>
    <property type="evidence" value="ECO:0007669"/>
    <property type="project" value="TreeGrafter"/>
</dbReference>
<evidence type="ECO:0000313" key="5">
    <source>
        <dbReference type="Proteomes" id="UP000886687"/>
    </source>
</evidence>
<dbReference type="Pfam" id="PF01547">
    <property type="entry name" value="SBP_bac_1"/>
    <property type="match status" value="1"/>
</dbReference>
<comment type="similarity">
    <text evidence="1">Belongs to the bacterial solute-binding protein 1 family.</text>
</comment>
<evidence type="ECO:0000256" key="1">
    <source>
        <dbReference type="ARBA" id="ARBA00008520"/>
    </source>
</evidence>
<dbReference type="Proteomes" id="UP000886687">
    <property type="component" value="Unassembled WGS sequence"/>
</dbReference>
<sequence>MKRLPTSDTLRLHNSLTVIKKWTIEAMWKYLLIGSLALVIGCSDQQDHQSPDLTVLMVWAHAGQAAERKVLEQQVKRFNSLQTEIQVQLTFIPEQSYNAQVQAAAVAGELPDMLEFDGPFLYNYVWQGHLEPLDKLLSAKLQEELLPSIQKQGHYLGKFYAVGTFDSGLGLYARRSALKDSGVQIPSGPDNAWTGDEFATVLAALASRDSDGRVLDLKLNYSGEWFTYAFSPLLQSAGGDLIDRNDYQSAEGVLNSPQSVRAMKALQHWFTRGYIDSNVDDAAFVSGRVALSWAGHWEYSRYAEALGSDLALLPLPDLGKGSRTGQGSWVWGITKHSKNPQAVVRLLEFLLQPNEVLVMAAANGAVPATRTAIARSPLYGDKGPLQLFTRQLQGGFSVPRPQTPAYPVITSAFQQAFIDIRNGGDIQNALDKAAAEIDQDIRDNKGYPQVD</sequence>
<dbReference type="GO" id="GO:0015768">
    <property type="term" value="P:maltose transport"/>
    <property type="evidence" value="ECO:0007669"/>
    <property type="project" value="TreeGrafter"/>
</dbReference>
<dbReference type="Gene3D" id="3.40.190.10">
    <property type="entry name" value="Periplasmic binding protein-like II"/>
    <property type="match status" value="1"/>
</dbReference>
<keyword evidence="2" id="KW-0813">Transport</keyword>
<dbReference type="GO" id="GO:0042956">
    <property type="term" value="P:maltodextrin transmembrane transport"/>
    <property type="evidence" value="ECO:0007669"/>
    <property type="project" value="TreeGrafter"/>
</dbReference>
<dbReference type="AlphaFoldDB" id="A0A9E4MZJ3"/>
<organism evidence="4 5">
    <name type="scientific">Candidatus Thiodiazotropha lotti</name>
    <dbReference type="NCBI Taxonomy" id="2792787"/>
    <lineage>
        <taxon>Bacteria</taxon>
        <taxon>Pseudomonadati</taxon>
        <taxon>Pseudomonadota</taxon>
        <taxon>Gammaproteobacteria</taxon>
        <taxon>Chromatiales</taxon>
        <taxon>Sedimenticolaceae</taxon>
        <taxon>Candidatus Thiodiazotropha</taxon>
    </lineage>
</organism>
<gene>
    <name evidence="4" type="ORF">JAZ04_01735</name>
</gene>
<keyword evidence="3" id="KW-0732">Signal</keyword>
<evidence type="ECO:0000256" key="3">
    <source>
        <dbReference type="ARBA" id="ARBA00022729"/>
    </source>
</evidence>
<dbReference type="PANTHER" id="PTHR30061:SF50">
    <property type="entry name" value="MALTOSE_MALTODEXTRIN-BINDING PERIPLASMIC PROTEIN"/>
    <property type="match status" value="1"/>
</dbReference>
<evidence type="ECO:0000313" key="4">
    <source>
        <dbReference type="EMBL" id="MCG7937564.1"/>
    </source>
</evidence>
<comment type="caution">
    <text evidence="4">The sequence shown here is derived from an EMBL/GenBank/DDBJ whole genome shotgun (WGS) entry which is preliminary data.</text>
</comment>
<proteinExistence type="inferred from homology"/>
<protein>
    <submittedName>
        <fullName evidence="4">Extracellular solute-binding protein</fullName>
    </submittedName>
</protein>
<dbReference type="EMBL" id="JAEPDI010000001">
    <property type="protein sequence ID" value="MCG7937564.1"/>
    <property type="molecule type" value="Genomic_DNA"/>
</dbReference>
<dbReference type="GO" id="GO:0055052">
    <property type="term" value="C:ATP-binding cassette (ABC) transporter complex, substrate-binding subunit-containing"/>
    <property type="evidence" value="ECO:0007669"/>
    <property type="project" value="TreeGrafter"/>
</dbReference>
<name>A0A9E4MZJ3_9GAMM</name>
<dbReference type="SUPFAM" id="SSF53850">
    <property type="entry name" value="Periplasmic binding protein-like II"/>
    <property type="match status" value="1"/>
</dbReference>